<name>A0A9X4BYU3_9PSED</name>
<dbReference type="PROSITE" id="PS51128">
    <property type="entry name" value="ZF_DKSA_2"/>
    <property type="match status" value="1"/>
</dbReference>
<dbReference type="SUPFAM" id="SSF109635">
    <property type="entry name" value="DnaK suppressor protein DksA, alpha-hairpin domain"/>
    <property type="match status" value="1"/>
</dbReference>
<evidence type="ECO:0000256" key="2">
    <source>
        <dbReference type="ARBA" id="ARBA00022771"/>
    </source>
</evidence>
<evidence type="ECO:0000313" key="6">
    <source>
        <dbReference type="EMBL" id="MDD1007179.1"/>
    </source>
</evidence>
<accession>A0A9X4BYU3</accession>
<evidence type="ECO:0000256" key="4">
    <source>
        <dbReference type="PROSITE-ProRule" id="PRU00510"/>
    </source>
</evidence>
<keyword evidence="7" id="KW-1185">Reference proteome</keyword>
<dbReference type="EMBL" id="JAMDHA010000005">
    <property type="protein sequence ID" value="MDD1007179.1"/>
    <property type="molecule type" value="Genomic_DNA"/>
</dbReference>
<comment type="caution">
    <text evidence="6">The sequence shown here is derived from an EMBL/GenBank/DDBJ whole genome shotgun (WGS) entry which is preliminary data.</text>
</comment>
<dbReference type="PANTHER" id="PTHR33823">
    <property type="entry name" value="RNA POLYMERASE-BINDING TRANSCRIPTION FACTOR DKSA-RELATED"/>
    <property type="match status" value="1"/>
</dbReference>
<dbReference type="AlphaFoldDB" id="A0A9X4BYU3"/>
<feature type="domain" description="Zinc finger DksA/TraR C4-type" evidence="5">
    <location>
        <begin position="99"/>
        <end position="132"/>
    </location>
</feature>
<protein>
    <submittedName>
        <fullName evidence="6">TraR/DksA family transcriptional regulator</fullName>
    </submittedName>
</protein>
<evidence type="ECO:0000259" key="5">
    <source>
        <dbReference type="Pfam" id="PF01258"/>
    </source>
</evidence>
<organism evidence="6 7">
    <name type="scientific">Pseudomonas shahriarae</name>
    <dbReference type="NCBI Taxonomy" id="2745512"/>
    <lineage>
        <taxon>Bacteria</taxon>
        <taxon>Pseudomonadati</taxon>
        <taxon>Pseudomonadota</taxon>
        <taxon>Gammaproteobacteria</taxon>
        <taxon>Pseudomonadales</taxon>
        <taxon>Pseudomonadaceae</taxon>
        <taxon>Pseudomonas</taxon>
    </lineage>
</organism>
<reference evidence="6 7" key="1">
    <citation type="submission" date="2022-05" db="EMBL/GenBank/DDBJ databases">
        <title>Novel Pseudomonas spp. Isolated from a Rainbow Trout Aquaculture Facility.</title>
        <authorList>
            <person name="Testerman T."/>
            <person name="Graf J."/>
        </authorList>
    </citation>
    <scope>NUCLEOTIDE SEQUENCE [LARGE SCALE GENOMIC DNA]</scope>
    <source>
        <strain evidence="6 7">ID1042</strain>
    </source>
</reference>
<sequence>MKNNLEVDVTKSEILLMSADDYMSNAQLEFLRDLINTHISELRMRIGNWREELERLENVPDPGDAATIEEQRQKLTSSIRRDSSALDELVEALNRIEDGTYGYCETGPQIGLRRLLVLPSAKLCVEEQERREAKDRHRARFAA</sequence>
<dbReference type="Gene3D" id="1.20.120.910">
    <property type="entry name" value="DksA, coiled-coil domain"/>
    <property type="match status" value="1"/>
</dbReference>
<evidence type="ECO:0000256" key="1">
    <source>
        <dbReference type="ARBA" id="ARBA00022723"/>
    </source>
</evidence>
<evidence type="ECO:0000256" key="3">
    <source>
        <dbReference type="ARBA" id="ARBA00022833"/>
    </source>
</evidence>
<dbReference type="Proteomes" id="UP001148185">
    <property type="component" value="Unassembled WGS sequence"/>
</dbReference>
<dbReference type="Pfam" id="PF01258">
    <property type="entry name" value="zf-dskA_traR"/>
    <property type="match status" value="1"/>
</dbReference>
<dbReference type="SUPFAM" id="SSF57716">
    <property type="entry name" value="Glucocorticoid receptor-like (DNA-binding domain)"/>
    <property type="match status" value="1"/>
</dbReference>
<dbReference type="PANTHER" id="PTHR33823:SF2">
    <property type="entry name" value="RNA POLYMERASE-BINDING TRANSCRIPTION FACTOR DKSA"/>
    <property type="match status" value="1"/>
</dbReference>
<dbReference type="RefSeq" id="WP_273875617.1">
    <property type="nucleotide sequence ID" value="NZ_JAMDHA010000005.1"/>
</dbReference>
<comment type="caution">
    <text evidence="4">Lacks conserved residue(s) required for the propagation of feature annotation.</text>
</comment>
<keyword evidence="2" id="KW-0863">Zinc-finger</keyword>
<keyword evidence="3" id="KW-0862">Zinc</keyword>
<gene>
    <name evidence="6" type="ORF">M5G27_06760</name>
</gene>
<keyword evidence="1" id="KW-0479">Metal-binding</keyword>
<dbReference type="InterPro" id="IPR037187">
    <property type="entry name" value="DnaK_N"/>
</dbReference>
<proteinExistence type="predicted"/>
<dbReference type="InterPro" id="IPR000962">
    <property type="entry name" value="Znf_DskA_TraR"/>
</dbReference>
<evidence type="ECO:0000313" key="7">
    <source>
        <dbReference type="Proteomes" id="UP001148185"/>
    </source>
</evidence>